<proteinExistence type="predicted"/>
<name>A0ABU4PPI6_9SPHN</name>
<dbReference type="Gene3D" id="3.40.50.1820">
    <property type="entry name" value="alpha/beta hydrolase"/>
    <property type="match status" value="1"/>
</dbReference>
<sequence length="651" mass="70713">MILYRYWQALALASAISAGVVHAQGAAPVADTAATTAAPLPAEAFATLPFLQAPALSPDGTRVALRMAIKGEQRFAIIRLDGASNPVMINPGPNDLNSWAWVNNDWLVATIGTTAPVEGDSWYLRRTIGISADGKKINVLGKDVAAQGADDILWIARDGSPHIRLALQTSIYRDAAGFWPEVRDFDVTNGHSVQVQPPRTTVMDWYADGTGTVRSGLAYDDDARSYRLLYRDSAAQPFRTLVKAKGKDADLGNTPAMFLPEPGKALSISDADDVTALYPLDLATLKTGPKLFGVPGYDIDGIITDDSGTRLVGVNYTDTRPRTHWIDPALADIQTKLDAAVGTRTARIVSWSKDFQVLIVHVGGPDRPGAYYVYRQAEGVMHMMAMVNEALGLKAYGPVRTVKYKARDGLEISAVLTLPRGKDPKNLPLILLPHGGPFARDDESWDWWTQFLASRGYAVLQPNYRGSSGYGTAFTKKGRGQWGLAMQDDLTDAVKWAADSGLADAKRVCIVGGSYGGYAAFRGAQRDGAVYRCAVSFAGVSDMPAMLRYDGSFLNGGRSKDYLREQAPDLKAVSPLYGAAQFSMPILIMHGKKDTVVPVKQSRDMAAKLKAAGKPYIYIEQPLGDHHFTRQADRLEFLKAMEAFLKEHNPA</sequence>
<keyword evidence="2" id="KW-0732">Signal</keyword>
<dbReference type="SUPFAM" id="SSF53474">
    <property type="entry name" value="alpha/beta-Hydrolases"/>
    <property type="match status" value="1"/>
</dbReference>
<evidence type="ECO:0000313" key="4">
    <source>
        <dbReference type="EMBL" id="MDX5985864.1"/>
    </source>
</evidence>
<keyword evidence="5" id="KW-1185">Reference proteome</keyword>
<comment type="caution">
    <text evidence="4">The sequence shown here is derived from an EMBL/GenBank/DDBJ whole genome shotgun (WGS) entry which is preliminary data.</text>
</comment>
<gene>
    <name evidence="4" type="ORF">SIL82_16535</name>
</gene>
<dbReference type="PANTHER" id="PTHR42776">
    <property type="entry name" value="SERINE PEPTIDASE S9 FAMILY MEMBER"/>
    <property type="match status" value="1"/>
</dbReference>
<dbReference type="PANTHER" id="PTHR42776:SF27">
    <property type="entry name" value="DIPEPTIDYL PEPTIDASE FAMILY MEMBER 6"/>
    <property type="match status" value="1"/>
</dbReference>
<dbReference type="Pfam" id="PF00326">
    <property type="entry name" value="Peptidase_S9"/>
    <property type="match status" value="1"/>
</dbReference>
<feature type="signal peptide" evidence="2">
    <location>
        <begin position="1"/>
        <end position="23"/>
    </location>
</feature>
<dbReference type="GO" id="GO:0016787">
    <property type="term" value="F:hydrolase activity"/>
    <property type="evidence" value="ECO:0007669"/>
    <property type="project" value="UniProtKB-KW"/>
</dbReference>
<protein>
    <submittedName>
        <fullName evidence="4">S9 family peptidase</fullName>
        <ecNumber evidence="4">3.4.-.-</ecNumber>
    </submittedName>
</protein>
<feature type="domain" description="Peptidase S9 prolyl oligopeptidase catalytic" evidence="3">
    <location>
        <begin position="446"/>
        <end position="648"/>
    </location>
</feature>
<evidence type="ECO:0000313" key="5">
    <source>
        <dbReference type="Proteomes" id="UP001279660"/>
    </source>
</evidence>
<reference evidence="4 5" key="1">
    <citation type="submission" date="2023-11" db="EMBL/GenBank/DDBJ databases">
        <title>MicrobeMod: A computational toolkit for identifying prokaryotic methylation and restriction-modification with nanopore sequencing.</title>
        <authorList>
            <person name="Crits-Christoph A."/>
            <person name="Kang S.C."/>
            <person name="Lee H."/>
            <person name="Ostrov N."/>
        </authorList>
    </citation>
    <scope>NUCLEOTIDE SEQUENCE [LARGE SCALE GENOMIC DNA]</scope>
    <source>
        <strain evidence="4 5">ATCC 14820</strain>
    </source>
</reference>
<dbReference type="EC" id="3.4.-.-" evidence="4"/>
<dbReference type="SUPFAM" id="SSF82171">
    <property type="entry name" value="DPP6 N-terminal domain-like"/>
    <property type="match status" value="1"/>
</dbReference>
<dbReference type="Proteomes" id="UP001279660">
    <property type="component" value="Unassembled WGS sequence"/>
</dbReference>
<keyword evidence="1 4" id="KW-0378">Hydrolase</keyword>
<dbReference type="EMBL" id="JAWXXV010000001">
    <property type="protein sequence ID" value="MDX5985864.1"/>
    <property type="molecule type" value="Genomic_DNA"/>
</dbReference>
<accession>A0ABU4PPI6</accession>
<evidence type="ECO:0000256" key="2">
    <source>
        <dbReference type="SAM" id="SignalP"/>
    </source>
</evidence>
<feature type="chain" id="PRO_5047376498" evidence="2">
    <location>
        <begin position="24"/>
        <end position="651"/>
    </location>
</feature>
<organism evidence="4 5">
    <name type="scientific">Sphingomonas echinoides</name>
    <dbReference type="NCBI Taxonomy" id="59803"/>
    <lineage>
        <taxon>Bacteria</taxon>
        <taxon>Pseudomonadati</taxon>
        <taxon>Pseudomonadota</taxon>
        <taxon>Alphaproteobacteria</taxon>
        <taxon>Sphingomonadales</taxon>
        <taxon>Sphingomonadaceae</taxon>
        <taxon>Sphingomonas</taxon>
    </lineage>
</organism>
<evidence type="ECO:0000259" key="3">
    <source>
        <dbReference type="Pfam" id="PF00326"/>
    </source>
</evidence>
<dbReference type="RefSeq" id="WP_010407252.1">
    <property type="nucleotide sequence ID" value="NZ_JAWXXV010000001.1"/>
</dbReference>
<dbReference type="InterPro" id="IPR029058">
    <property type="entry name" value="AB_hydrolase_fold"/>
</dbReference>
<dbReference type="InterPro" id="IPR001375">
    <property type="entry name" value="Peptidase_S9_cat"/>
</dbReference>
<evidence type="ECO:0000256" key="1">
    <source>
        <dbReference type="ARBA" id="ARBA00022801"/>
    </source>
</evidence>